<gene>
    <name evidence="1" type="ORF">AVEN_3815_1</name>
</gene>
<dbReference type="EMBL" id="BGPR01092518">
    <property type="protein sequence ID" value="GBM27515.1"/>
    <property type="molecule type" value="Genomic_DNA"/>
</dbReference>
<reference evidence="1 2" key="1">
    <citation type="journal article" date="2019" name="Sci. Rep.">
        <title>Orb-weaving spider Araneus ventricosus genome elucidates the spidroin gene catalogue.</title>
        <authorList>
            <person name="Kono N."/>
            <person name="Nakamura H."/>
            <person name="Ohtoshi R."/>
            <person name="Moran D.A.P."/>
            <person name="Shinohara A."/>
            <person name="Yoshida Y."/>
            <person name="Fujiwara M."/>
            <person name="Mori M."/>
            <person name="Tomita M."/>
            <person name="Arakawa K."/>
        </authorList>
    </citation>
    <scope>NUCLEOTIDE SEQUENCE [LARGE SCALE GENOMIC DNA]</scope>
</reference>
<dbReference type="AlphaFoldDB" id="A0A4Y2EI05"/>
<evidence type="ECO:0000313" key="1">
    <source>
        <dbReference type="EMBL" id="GBM27515.1"/>
    </source>
</evidence>
<sequence>MDGASLSSGFGEMKGLVDEEAQNEREKLFVEAVRKLSICEQSLKNLVKRIGKDGILTGSEVQHSETAEVFRNSDTSADNAPGRVQIPSRTAESILRILKEDLENTQRSTLKQAESCLNGATQNLVAVTKLLQSQLEKWDRSQGPILTQTNGISNDMFCKLNEKLVEIQNLSESLVRGMMDETRLSMLVKSTVKTEVEALVHNRYLSWKDLFALFFRVVVIYYVVRLVF</sequence>
<keyword evidence="2" id="KW-1185">Reference proteome</keyword>
<proteinExistence type="predicted"/>
<organism evidence="1 2">
    <name type="scientific">Araneus ventricosus</name>
    <name type="common">Orbweaver spider</name>
    <name type="synonym">Epeira ventricosa</name>
    <dbReference type="NCBI Taxonomy" id="182803"/>
    <lineage>
        <taxon>Eukaryota</taxon>
        <taxon>Metazoa</taxon>
        <taxon>Ecdysozoa</taxon>
        <taxon>Arthropoda</taxon>
        <taxon>Chelicerata</taxon>
        <taxon>Arachnida</taxon>
        <taxon>Araneae</taxon>
        <taxon>Araneomorphae</taxon>
        <taxon>Entelegynae</taxon>
        <taxon>Araneoidea</taxon>
        <taxon>Araneidae</taxon>
        <taxon>Araneus</taxon>
    </lineage>
</organism>
<comment type="caution">
    <text evidence="1">The sequence shown here is derived from an EMBL/GenBank/DDBJ whole genome shotgun (WGS) entry which is preliminary data.</text>
</comment>
<name>A0A4Y2EI05_ARAVE</name>
<dbReference type="Proteomes" id="UP000499080">
    <property type="component" value="Unassembled WGS sequence"/>
</dbReference>
<accession>A0A4Y2EI05</accession>
<evidence type="ECO:0000313" key="2">
    <source>
        <dbReference type="Proteomes" id="UP000499080"/>
    </source>
</evidence>
<protein>
    <submittedName>
        <fullName evidence="1">Uncharacterized protein</fullName>
    </submittedName>
</protein>